<reference evidence="3" key="1">
    <citation type="submission" date="2016-11" db="EMBL/GenBank/DDBJ databases">
        <authorList>
            <person name="Varghese N."/>
            <person name="Submissions S."/>
        </authorList>
    </citation>
    <scope>NUCLEOTIDE SEQUENCE [LARGE SCALE GENOMIC DNA]</scope>
    <source>
        <strain evidence="3">DSM 16785</strain>
    </source>
</reference>
<keyword evidence="4" id="KW-1185">Reference proteome</keyword>
<comment type="caution">
    <text evidence="3">The sequence shown here is derived from an EMBL/GenBank/DDBJ whole genome shotgun (WGS) entry which is preliminary data.</text>
</comment>
<protein>
    <submittedName>
        <fullName evidence="3">Helix-turn-helix</fullName>
    </submittedName>
</protein>
<dbReference type="AlphaFoldDB" id="A0A1M4TS46"/>
<dbReference type="InterPro" id="IPR001387">
    <property type="entry name" value="Cro/C1-type_HTH"/>
</dbReference>
<name>A0A1M4TS46_MARH1</name>
<dbReference type="GO" id="GO:0005829">
    <property type="term" value="C:cytosol"/>
    <property type="evidence" value="ECO:0007669"/>
    <property type="project" value="TreeGrafter"/>
</dbReference>
<evidence type="ECO:0000313" key="4">
    <source>
        <dbReference type="Proteomes" id="UP000184334"/>
    </source>
</evidence>
<dbReference type="STRING" id="1122195.SAMN02745164_00486"/>
<organism evidence="3 4">
    <name type="scientific">Marinitoga hydrogenitolerans (strain DSM 16785 / JCM 12826 / AT1271)</name>
    <dbReference type="NCBI Taxonomy" id="1122195"/>
    <lineage>
        <taxon>Bacteria</taxon>
        <taxon>Thermotogati</taxon>
        <taxon>Thermotogota</taxon>
        <taxon>Thermotogae</taxon>
        <taxon>Petrotogales</taxon>
        <taxon>Petrotogaceae</taxon>
        <taxon>Marinitoga</taxon>
    </lineage>
</organism>
<dbReference type="EMBL" id="FQUI01000005">
    <property type="protein sequence ID" value="SHE47127.1"/>
    <property type="molecule type" value="Genomic_DNA"/>
</dbReference>
<dbReference type="SUPFAM" id="SSF47413">
    <property type="entry name" value="lambda repressor-like DNA-binding domains"/>
    <property type="match status" value="1"/>
</dbReference>
<dbReference type="InterPro" id="IPR050807">
    <property type="entry name" value="TransReg_Diox_bact_type"/>
</dbReference>
<feature type="domain" description="HTH cro/C1-type" evidence="2">
    <location>
        <begin position="7"/>
        <end position="61"/>
    </location>
</feature>
<keyword evidence="1" id="KW-0238">DNA-binding</keyword>
<dbReference type="CDD" id="cd00093">
    <property type="entry name" value="HTH_XRE"/>
    <property type="match status" value="1"/>
</dbReference>
<dbReference type="PANTHER" id="PTHR46797">
    <property type="entry name" value="HTH-TYPE TRANSCRIPTIONAL REGULATOR"/>
    <property type="match status" value="1"/>
</dbReference>
<dbReference type="OrthoDB" id="49307at2"/>
<dbReference type="Pfam" id="PF01381">
    <property type="entry name" value="HTH_3"/>
    <property type="match status" value="1"/>
</dbReference>
<dbReference type="PROSITE" id="PS50943">
    <property type="entry name" value="HTH_CROC1"/>
    <property type="match status" value="1"/>
</dbReference>
<dbReference type="Proteomes" id="UP000184334">
    <property type="component" value="Unassembled WGS sequence"/>
</dbReference>
<dbReference type="PANTHER" id="PTHR46797:SF1">
    <property type="entry name" value="METHYLPHOSPHONATE SYNTHASE"/>
    <property type="match status" value="1"/>
</dbReference>
<dbReference type="RefSeq" id="WP_072863091.1">
    <property type="nucleotide sequence ID" value="NZ_FQUI01000005.1"/>
</dbReference>
<dbReference type="Gene3D" id="1.10.260.40">
    <property type="entry name" value="lambda repressor-like DNA-binding domains"/>
    <property type="match status" value="1"/>
</dbReference>
<dbReference type="GO" id="GO:0003677">
    <property type="term" value="F:DNA binding"/>
    <property type="evidence" value="ECO:0007669"/>
    <property type="project" value="UniProtKB-KW"/>
</dbReference>
<proteinExistence type="predicted"/>
<evidence type="ECO:0000259" key="2">
    <source>
        <dbReference type="PROSITE" id="PS50943"/>
    </source>
</evidence>
<dbReference type="SMART" id="SM00530">
    <property type="entry name" value="HTH_XRE"/>
    <property type="match status" value="1"/>
</dbReference>
<gene>
    <name evidence="3" type="ORF">SAMN02745164_00486</name>
</gene>
<evidence type="ECO:0000313" key="3">
    <source>
        <dbReference type="EMBL" id="SHE47127.1"/>
    </source>
</evidence>
<dbReference type="InterPro" id="IPR010982">
    <property type="entry name" value="Lambda_DNA-bd_dom_sf"/>
</dbReference>
<evidence type="ECO:0000256" key="1">
    <source>
        <dbReference type="ARBA" id="ARBA00023125"/>
    </source>
</evidence>
<accession>A0A1M4TS46</accession>
<dbReference type="GO" id="GO:0003700">
    <property type="term" value="F:DNA-binding transcription factor activity"/>
    <property type="evidence" value="ECO:0007669"/>
    <property type="project" value="TreeGrafter"/>
</dbReference>
<sequence length="117" mass="13492">MSLPERLRNARELKGYTRQKLAEETGIALSSLYFYEKGERIPSADVIQKISKALNVSTAYFFEEIDTLEIPKPNKLPDFVKEQITKIDELKSLKLSEKLEIIGNELIDISKKIKDFE</sequence>